<dbReference type="SUPFAM" id="SSF56601">
    <property type="entry name" value="beta-lactamase/transpeptidase-like"/>
    <property type="match status" value="1"/>
</dbReference>
<comment type="similarity">
    <text evidence="1">Belongs to the class-A beta-lactamase family.</text>
</comment>
<evidence type="ECO:0000256" key="1">
    <source>
        <dbReference type="ARBA" id="ARBA00009009"/>
    </source>
</evidence>
<comment type="caution">
    <text evidence="4">The sequence shown here is derived from an EMBL/GenBank/DDBJ whole genome shotgun (WGS) entry which is preliminary data.</text>
</comment>
<dbReference type="InterPro" id="IPR001466">
    <property type="entry name" value="Beta-lactam-related"/>
</dbReference>
<dbReference type="Pfam" id="PF00144">
    <property type="entry name" value="Beta-lactamase"/>
    <property type="match status" value="1"/>
</dbReference>
<gene>
    <name evidence="4" type="ORF">UCDDS831_g05865</name>
</gene>
<accession>A0A0G2GP24</accession>
<name>A0A0G2GP24_9PEZI</name>
<dbReference type="PANTHER" id="PTHR43283">
    <property type="entry name" value="BETA-LACTAMASE-RELATED"/>
    <property type="match status" value="1"/>
</dbReference>
<dbReference type="EMBL" id="LAQI01000124">
    <property type="protein sequence ID" value="KKY18585.1"/>
    <property type="molecule type" value="Genomic_DNA"/>
</dbReference>
<evidence type="ECO:0000313" key="4">
    <source>
        <dbReference type="EMBL" id="KKY18585.1"/>
    </source>
</evidence>
<keyword evidence="2" id="KW-0378">Hydrolase</keyword>
<evidence type="ECO:0000313" key="5">
    <source>
        <dbReference type="Proteomes" id="UP000034182"/>
    </source>
</evidence>
<dbReference type="Proteomes" id="UP000034182">
    <property type="component" value="Unassembled WGS sequence"/>
</dbReference>
<protein>
    <submittedName>
        <fullName evidence="4">Putative beta-lactamase family protein</fullName>
    </submittedName>
</protein>
<sequence>MPTFEETIDKATAWDGHTDNRTTHGIVCKAINSDGTTLLAHASGTTHPSSPSSPAITPSNTFHLASCTKLLTSICALQCVERGLIGLDDPLDAYLPELCALPIITTATASTTNANANASNPDAPETPAFTYRPRSTPLTLRHLLTHTSGLAYAALHPVINAWRAANNGGAGPGAPDAAGDVVRDCSVPFVHEPGEGWTYGTGLDWAGKLVERLNGRPPAAGAGGGGDAGGGEDVTLEAYMSENIWAPLALRDSTFLLAARPDVEARLVATAEKKRGDGGGLQARAEGAAVVLFIQEVWKRAE</sequence>
<dbReference type="AlphaFoldDB" id="A0A0G2GP24"/>
<dbReference type="PANTHER" id="PTHR43283:SF17">
    <property type="entry name" value="(LOVD), PUTATIVE (AFU_ORTHOLOGUE AFUA_5G00920)-RELATED"/>
    <property type="match status" value="1"/>
</dbReference>
<proteinExistence type="inferred from homology"/>
<dbReference type="InterPro" id="IPR050789">
    <property type="entry name" value="Diverse_Enzym_Activities"/>
</dbReference>
<reference evidence="4 5" key="1">
    <citation type="submission" date="2015-03" db="EMBL/GenBank/DDBJ databases">
        <authorList>
            <person name="Morales-Cruz A."/>
            <person name="Amrine K.C."/>
            <person name="Cantu D."/>
        </authorList>
    </citation>
    <scope>NUCLEOTIDE SEQUENCE [LARGE SCALE GENOMIC DNA]</scope>
    <source>
        <strain evidence="4">DS831</strain>
    </source>
</reference>
<dbReference type="InterPro" id="IPR012338">
    <property type="entry name" value="Beta-lactam/transpept-like"/>
</dbReference>
<dbReference type="GO" id="GO:0016787">
    <property type="term" value="F:hydrolase activity"/>
    <property type="evidence" value="ECO:0007669"/>
    <property type="project" value="UniProtKB-KW"/>
</dbReference>
<dbReference type="Gene3D" id="3.40.710.10">
    <property type="entry name" value="DD-peptidase/beta-lactamase superfamily"/>
    <property type="match status" value="1"/>
</dbReference>
<evidence type="ECO:0000256" key="2">
    <source>
        <dbReference type="ARBA" id="ARBA00022801"/>
    </source>
</evidence>
<organism evidence="4 5">
    <name type="scientific">Diplodia seriata</name>
    <dbReference type="NCBI Taxonomy" id="420778"/>
    <lineage>
        <taxon>Eukaryota</taxon>
        <taxon>Fungi</taxon>
        <taxon>Dikarya</taxon>
        <taxon>Ascomycota</taxon>
        <taxon>Pezizomycotina</taxon>
        <taxon>Dothideomycetes</taxon>
        <taxon>Dothideomycetes incertae sedis</taxon>
        <taxon>Botryosphaeriales</taxon>
        <taxon>Botryosphaeriaceae</taxon>
        <taxon>Diplodia</taxon>
    </lineage>
</organism>
<feature type="domain" description="Beta-lactamase-related" evidence="3">
    <location>
        <begin position="31"/>
        <end position="269"/>
    </location>
</feature>
<evidence type="ECO:0000259" key="3">
    <source>
        <dbReference type="Pfam" id="PF00144"/>
    </source>
</evidence>
<reference evidence="4 5" key="2">
    <citation type="submission" date="2015-05" db="EMBL/GenBank/DDBJ databases">
        <title>Distinctive expansion of gene families associated with plant cell wall degradation and secondary metabolism in the genomes of grapevine trunk pathogens.</title>
        <authorList>
            <person name="Lawrence D.P."/>
            <person name="Travadon R."/>
            <person name="Rolshausen P.E."/>
            <person name="Baumgartner K."/>
        </authorList>
    </citation>
    <scope>NUCLEOTIDE SEQUENCE [LARGE SCALE GENOMIC DNA]</scope>
    <source>
        <strain evidence="4">DS831</strain>
    </source>
</reference>